<comment type="similarity">
    <text evidence="2 6">Belongs to the band 7/mec-2 family. HflK subfamily.</text>
</comment>
<dbReference type="InterPro" id="IPR010201">
    <property type="entry name" value="HflK"/>
</dbReference>
<keyword evidence="3 6" id="KW-0812">Transmembrane</keyword>
<evidence type="ECO:0000313" key="8">
    <source>
        <dbReference type="EMBL" id="SMC46529.1"/>
    </source>
</evidence>
<comment type="subunit">
    <text evidence="6">HflC and HflK may interact to form a multimeric complex.</text>
</comment>
<keyword evidence="5 6" id="KW-0472">Membrane</keyword>
<evidence type="ECO:0000256" key="3">
    <source>
        <dbReference type="ARBA" id="ARBA00022692"/>
    </source>
</evidence>
<dbReference type="GO" id="GO:0008233">
    <property type="term" value="F:peptidase activity"/>
    <property type="evidence" value="ECO:0007669"/>
    <property type="project" value="UniProtKB-KW"/>
</dbReference>
<dbReference type="RefSeq" id="WP_084066885.1">
    <property type="nucleotide sequence ID" value="NZ_FWXY01000002.1"/>
</dbReference>
<comment type="subcellular location">
    <subcellularLocation>
        <location evidence="1">Membrane</location>
        <topology evidence="1">Single-pass membrane protein</topology>
    </subcellularLocation>
</comment>
<dbReference type="GO" id="GO:0006508">
    <property type="term" value="P:proteolysis"/>
    <property type="evidence" value="ECO:0007669"/>
    <property type="project" value="UniProtKB-KW"/>
</dbReference>
<protein>
    <recommendedName>
        <fullName evidence="6">Protein HflK</fullName>
    </recommendedName>
</protein>
<reference evidence="8 9" key="1">
    <citation type="submission" date="2017-04" db="EMBL/GenBank/DDBJ databases">
        <authorList>
            <person name="Afonso C.L."/>
            <person name="Miller P.J."/>
            <person name="Scott M.A."/>
            <person name="Spackman E."/>
            <person name="Goraichik I."/>
            <person name="Dimitrov K.M."/>
            <person name="Suarez D.L."/>
            <person name="Swayne D.E."/>
        </authorList>
    </citation>
    <scope>NUCLEOTIDE SEQUENCE [LARGE SCALE GENOMIC DNA]</scope>
    <source>
        <strain evidence="8 9">DSM 3385</strain>
    </source>
</reference>
<proteinExistence type="inferred from homology"/>
<evidence type="ECO:0000313" key="9">
    <source>
        <dbReference type="Proteomes" id="UP000192418"/>
    </source>
</evidence>
<dbReference type="STRING" id="1121400.SAMN02746065_102222"/>
<gene>
    <name evidence="8" type="ORF">SAMN02746065_102222</name>
</gene>
<dbReference type="GO" id="GO:0016020">
    <property type="term" value="C:membrane"/>
    <property type="evidence" value="ECO:0007669"/>
    <property type="project" value="UniProtKB-SubCell"/>
</dbReference>
<keyword evidence="4 6" id="KW-1133">Transmembrane helix</keyword>
<sequence length="364" mass="41089">MNWDWDKLREKQEQYEQKRSGGGAGVPRPPQMDEVLNRFKNFRFPGGILLIVVLFFLFFGSSIFFTVDIDEVGIIQRFGKYSRISQPGLNFKLPAGVEKVTKVKIKRVYKEEFGFETVKGYNNARFSNDNADAGAALMLTGDLNVAVVPWIVQYRISDPYNYLFKVKDVRSILRDMAEATMRTVVGDRSINEVISKREEIAVAARKMLQDEMNQAETGIHIVTIEMKKTNVPEPVQPSFNEVNEAVQEKEQLIYKAREGYNKAIPAARGEAMRMVKDAEGFALDRVNRALGDAARFTSVFEEYVKAKDVTKKRLYLEAMSEVLPRLGGKFIIDSDQKNVLPLLNLDGATSAVPAIKALREGGVK</sequence>
<dbReference type="Proteomes" id="UP000192418">
    <property type="component" value="Unassembled WGS sequence"/>
</dbReference>
<feature type="domain" description="Band 7" evidence="7">
    <location>
        <begin position="62"/>
        <end position="243"/>
    </location>
</feature>
<dbReference type="AlphaFoldDB" id="A0A1W1ZDK7"/>
<dbReference type="SUPFAM" id="SSF117892">
    <property type="entry name" value="Band 7/SPFH domain"/>
    <property type="match status" value="1"/>
</dbReference>
<evidence type="ECO:0000256" key="2">
    <source>
        <dbReference type="ARBA" id="ARBA00006971"/>
    </source>
</evidence>
<dbReference type="OrthoDB" id="9779595at2"/>
<keyword evidence="9" id="KW-1185">Reference proteome</keyword>
<dbReference type="InterPro" id="IPR036013">
    <property type="entry name" value="Band_7/SPFH_dom_sf"/>
</dbReference>
<dbReference type="SMART" id="SM00244">
    <property type="entry name" value="PHB"/>
    <property type="match status" value="1"/>
</dbReference>
<comment type="function">
    <text evidence="6">HflC and HflK could encode or regulate a protease.</text>
</comment>
<evidence type="ECO:0000256" key="4">
    <source>
        <dbReference type="ARBA" id="ARBA00022989"/>
    </source>
</evidence>
<dbReference type="InterPro" id="IPR001107">
    <property type="entry name" value="Band_7"/>
</dbReference>
<keyword evidence="8" id="KW-0645">Protease</keyword>
<dbReference type="Pfam" id="PF01145">
    <property type="entry name" value="Band_7"/>
    <property type="match status" value="1"/>
</dbReference>
<evidence type="ECO:0000256" key="1">
    <source>
        <dbReference type="ARBA" id="ARBA00004167"/>
    </source>
</evidence>
<dbReference type="PRINTS" id="PR00721">
    <property type="entry name" value="STOMATIN"/>
</dbReference>
<dbReference type="EMBL" id="FWXY01000002">
    <property type="protein sequence ID" value="SMC46529.1"/>
    <property type="molecule type" value="Genomic_DNA"/>
</dbReference>
<keyword evidence="8" id="KW-0378">Hydrolase</keyword>
<evidence type="ECO:0000256" key="6">
    <source>
        <dbReference type="RuleBase" id="RU364113"/>
    </source>
</evidence>
<dbReference type="CDD" id="cd03404">
    <property type="entry name" value="SPFH_HflK"/>
    <property type="match status" value="1"/>
</dbReference>
<dbReference type="InterPro" id="IPR050710">
    <property type="entry name" value="Band7/mec-2_domain"/>
</dbReference>
<dbReference type="PANTHER" id="PTHR43327">
    <property type="entry name" value="STOMATIN-LIKE PROTEIN 2, MITOCHONDRIAL"/>
    <property type="match status" value="1"/>
</dbReference>
<dbReference type="Gene3D" id="3.30.479.30">
    <property type="entry name" value="Band 7 domain"/>
    <property type="match status" value="1"/>
</dbReference>
<evidence type="ECO:0000259" key="7">
    <source>
        <dbReference type="SMART" id="SM00244"/>
    </source>
</evidence>
<evidence type="ECO:0000256" key="5">
    <source>
        <dbReference type="ARBA" id="ARBA00023136"/>
    </source>
</evidence>
<organism evidence="8 9">
    <name type="scientific">Desulfocicer vacuolatum DSM 3385</name>
    <dbReference type="NCBI Taxonomy" id="1121400"/>
    <lineage>
        <taxon>Bacteria</taxon>
        <taxon>Pseudomonadati</taxon>
        <taxon>Thermodesulfobacteriota</taxon>
        <taxon>Desulfobacteria</taxon>
        <taxon>Desulfobacterales</taxon>
        <taxon>Desulfobacteraceae</taxon>
        <taxon>Desulfocicer</taxon>
    </lineage>
</organism>
<dbReference type="PANTHER" id="PTHR43327:SF2">
    <property type="entry name" value="MODULATOR OF FTSH PROTEASE HFLK"/>
    <property type="match status" value="1"/>
</dbReference>
<name>A0A1W1ZDK7_9BACT</name>
<dbReference type="InterPro" id="IPR001972">
    <property type="entry name" value="Stomatin_HflK_fam"/>
</dbReference>
<accession>A0A1W1ZDK7</accession>
<dbReference type="NCBIfam" id="TIGR01933">
    <property type="entry name" value="hflK"/>
    <property type="match status" value="1"/>
</dbReference>
<feature type="transmembrane region" description="Helical" evidence="6">
    <location>
        <begin position="48"/>
        <end position="67"/>
    </location>
</feature>